<sequence>MDTSILTTARDTLTDSLATLRTTLDARGQVLTARQWEALEATLGCMAGMISGVTPARYHLAALDPGLGKTTALVSFLQALCRQDRTGAVGVLVGLSRKAEIKDVVEAARLHTDDFAVFTADEELNALGGRHPTKARVLFTTQAMIASRCQQHLFADTEVFHYQGHPRRVRIWDETFERARGVTIERDHIPKLYSHFRVRNPDLVSVLETIHRDLEAAEDGNVYQVPDLASAFGLDLGSDYRRAQVDLSTVEDEAARRLILLSNKPCLVRHHQEGRYLISVDEHLPRDLAPLVILDASGRVRDTYALWEHHGNTLVRLPDAPKSYEGLIIHHWARGGGKTAFRSAPATLTDGIADTINSKPDEPWLVIHHKRTKREDPDIEALLKDKITGDTTRVSFLTWGMHHGTNAYANVPNVILAGNLYYREMDYEAIWYAATGKPVEAGGCPPDERRRVEAGEFRHQVLQALCRAVVRKSVGGSCPPCHAYVIASARTTASDLRETFPGCTVVDWVPRIEEPTGRVAEALKIIARWFADNPSQTRVKFKVIYEPLGLTTQKFLTNVRQHRVFMAKLEAMGIREYGKSKMVGFERVSSDTTPGQEAE</sequence>
<evidence type="ECO:0000313" key="2">
    <source>
        <dbReference type="Proteomes" id="UP000320516"/>
    </source>
</evidence>
<name>A0A560K2P8_9PROT</name>
<reference evidence="1 2" key="1">
    <citation type="submission" date="2019-06" db="EMBL/GenBank/DDBJ databases">
        <title>Genomic Encyclopedia of Type Strains, Phase IV (KMG-V): Genome sequencing to study the core and pangenomes of soil and plant-associated prokaryotes.</title>
        <authorList>
            <person name="Whitman W."/>
        </authorList>
    </citation>
    <scope>NUCLEOTIDE SEQUENCE [LARGE SCALE GENOMIC DNA]</scope>
    <source>
        <strain evidence="1 2">BR 12005</strain>
    </source>
</reference>
<organism evidence="1 2">
    <name type="scientific">Nitrospirillum amazonense</name>
    <dbReference type="NCBI Taxonomy" id="28077"/>
    <lineage>
        <taxon>Bacteria</taxon>
        <taxon>Pseudomonadati</taxon>
        <taxon>Pseudomonadota</taxon>
        <taxon>Alphaproteobacteria</taxon>
        <taxon>Rhodospirillales</taxon>
        <taxon>Azospirillaceae</taxon>
        <taxon>Nitrospirillum</taxon>
    </lineage>
</organism>
<dbReference type="AlphaFoldDB" id="A0A560K2P8"/>
<dbReference type="Proteomes" id="UP000320516">
    <property type="component" value="Unassembled WGS sequence"/>
</dbReference>
<dbReference type="EMBL" id="VITV01000003">
    <property type="protein sequence ID" value="TWB77259.1"/>
    <property type="molecule type" value="Genomic_DNA"/>
</dbReference>
<dbReference type="RefSeq" id="WP_145609894.1">
    <property type="nucleotide sequence ID" value="NZ_VITV01000003.1"/>
</dbReference>
<proteinExistence type="predicted"/>
<accession>A0A560K2P8</accession>
<comment type="caution">
    <text evidence="1">The sequence shown here is derived from an EMBL/GenBank/DDBJ whole genome shotgun (WGS) entry which is preliminary data.</text>
</comment>
<protein>
    <submittedName>
        <fullName evidence="1">Uncharacterized protein</fullName>
    </submittedName>
</protein>
<evidence type="ECO:0000313" key="1">
    <source>
        <dbReference type="EMBL" id="TWB77259.1"/>
    </source>
</evidence>
<gene>
    <name evidence="1" type="ORF">FBZ87_10374</name>
</gene>